<dbReference type="GO" id="GO:0004640">
    <property type="term" value="F:phosphoribosylanthranilate isomerase activity"/>
    <property type="evidence" value="ECO:0007669"/>
    <property type="project" value="UniProtKB-EC"/>
</dbReference>
<gene>
    <name evidence="9" type="ORF">Nepgr_020998</name>
</gene>
<evidence type="ECO:0000256" key="5">
    <source>
        <dbReference type="ARBA" id="ARBA00022822"/>
    </source>
</evidence>
<dbReference type="EMBL" id="BSYO01000020">
    <property type="protein sequence ID" value="GMH19157.1"/>
    <property type="molecule type" value="Genomic_DNA"/>
</dbReference>
<evidence type="ECO:0000259" key="8">
    <source>
        <dbReference type="Pfam" id="PF00697"/>
    </source>
</evidence>
<dbReference type="Gene3D" id="3.20.20.70">
    <property type="entry name" value="Aldolase class I"/>
    <property type="match status" value="2"/>
</dbReference>
<sequence length="252" mass="27129">MGGITSVSDAAMAADAGADFIGMIMWPKSKHSVSVSVAKEISAVTRDFGTVPVAVFVNEDAETILRASYASNIEYEQEKWPIYVLHAGQNGALLNFVSNKECSMADWILEDSAEAGSGNGFNWAQPDGIDVSSSIYASDGIERNNHTCLHECAGADFIGMIMWPKSKRSVSVWVAKEISAVARDSGAIPVAVFVNLRHLHDLNFTNMSLNVTSNVTVAKDSIGRSSSNQPLEVNVVGFWQEESTSKTSVISF</sequence>
<organism evidence="9 10">
    <name type="scientific">Nepenthes gracilis</name>
    <name type="common">Slender pitcher plant</name>
    <dbReference type="NCBI Taxonomy" id="150966"/>
    <lineage>
        <taxon>Eukaryota</taxon>
        <taxon>Viridiplantae</taxon>
        <taxon>Streptophyta</taxon>
        <taxon>Embryophyta</taxon>
        <taxon>Tracheophyta</taxon>
        <taxon>Spermatophyta</taxon>
        <taxon>Magnoliopsida</taxon>
        <taxon>eudicotyledons</taxon>
        <taxon>Gunneridae</taxon>
        <taxon>Pentapetalae</taxon>
        <taxon>Caryophyllales</taxon>
        <taxon>Nepenthaceae</taxon>
        <taxon>Nepenthes</taxon>
    </lineage>
</organism>
<keyword evidence="6" id="KW-0057">Aromatic amino acid biosynthesis</keyword>
<dbReference type="Proteomes" id="UP001279734">
    <property type="component" value="Unassembled WGS sequence"/>
</dbReference>
<dbReference type="InterPro" id="IPR001240">
    <property type="entry name" value="PRAI_dom"/>
</dbReference>
<comment type="caution">
    <text evidence="9">The sequence shown here is derived from an EMBL/GenBank/DDBJ whole genome shotgun (WGS) entry which is preliminary data.</text>
</comment>
<evidence type="ECO:0000256" key="3">
    <source>
        <dbReference type="ARBA" id="ARBA00012572"/>
    </source>
</evidence>
<dbReference type="InterPro" id="IPR044643">
    <property type="entry name" value="TrpF_fam"/>
</dbReference>
<evidence type="ECO:0000256" key="7">
    <source>
        <dbReference type="ARBA" id="ARBA00023235"/>
    </source>
</evidence>
<protein>
    <recommendedName>
        <fullName evidence="3">phosphoribosylanthranilate isomerase</fullName>
        <ecNumber evidence="3">5.3.1.24</ecNumber>
    </recommendedName>
</protein>
<dbReference type="SUPFAM" id="SSF51366">
    <property type="entry name" value="Ribulose-phoshate binding barrel"/>
    <property type="match status" value="2"/>
</dbReference>
<evidence type="ECO:0000256" key="1">
    <source>
        <dbReference type="ARBA" id="ARBA00004664"/>
    </source>
</evidence>
<dbReference type="AlphaFoldDB" id="A0AAD3SZ06"/>
<proteinExistence type="inferred from homology"/>
<comment type="pathway">
    <text evidence="1">Amino-acid biosynthesis; L-tryptophan biosynthesis; L-tryptophan from chorismate: step 3/5.</text>
</comment>
<dbReference type="GO" id="GO:0000162">
    <property type="term" value="P:L-tryptophan biosynthetic process"/>
    <property type="evidence" value="ECO:0007669"/>
    <property type="project" value="UniProtKB-KW"/>
</dbReference>
<dbReference type="PANTHER" id="PTHR42894:SF1">
    <property type="entry name" value="N-(5'-PHOSPHORIBOSYL)ANTHRANILATE ISOMERASE"/>
    <property type="match status" value="1"/>
</dbReference>
<dbReference type="Pfam" id="PF00697">
    <property type="entry name" value="PRAI"/>
    <property type="match status" value="1"/>
</dbReference>
<dbReference type="EC" id="5.3.1.24" evidence="3"/>
<keyword evidence="5" id="KW-0822">Tryptophan biosynthesis</keyword>
<comment type="similarity">
    <text evidence="2">Belongs to the TrpF family.</text>
</comment>
<evidence type="ECO:0000256" key="2">
    <source>
        <dbReference type="ARBA" id="ARBA00007571"/>
    </source>
</evidence>
<keyword evidence="10" id="KW-1185">Reference proteome</keyword>
<feature type="domain" description="N-(5'phosphoribosyl) anthranilate isomerase (PRAI)" evidence="8">
    <location>
        <begin position="3"/>
        <end position="77"/>
    </location>
</feature>
<keyword evidence="7" id="KW-0413">Isomerase</keyword>
<evidence type="ECO:0000256" key="6">
    <source>
        <dbReference type="ARBA" id="ARBA00023141"/>
    </source>
</evidence>
<reference evidence="9" key="1">
    <citation type="submission" date="2023-05" db="EMBL/GenBank/DDBJ databases">
        <title>Nepenthes gracilis genome sequencing.</title>
        <authorList>
            <person name="Fukushima K."/>
        </authorList>
    </citation>
    <scope>NUCLEOTIDE SEQUENCE</scope>
    <source>
        <strain evidence="9">SING2019-196</strain>
    </source>
</reference>
<name>A0AAD3SZ06_NEPGR</name>
<accession>A0AAD3SZ06</accession>
<dbReference type="PANTHER" id="PTHR42894">
    <property type="entry name" value="N-(5'-PHOSPHORIBOSYL)ANTHRANILATE ISOMERASE"/>
    <property type="match status" value="1"/>
</dbReference>
<evidence type="ECO:0000313" key="9">
    <source>
        <dbReference type="EMBL" id="GMH19157.1"/>
    </source>
</evidence>
<dbReference type="InterPro" id="IPR011060">
    <property type="entry name" value="RibuloseP-bd_barrel"/>
</dbReference>
<evidence type="ECO:0000313" key="10">
    <source>
        <dbReference type="Proteomes" id="UP001279734"/>
    </source>
</evidence>
<dbReference type="InterPro" id="IPR013785">
    <property type="entry name" value="Aldolase_TIM"/>
</dbReference>
<evidence type="ECO:0000256" key="4">
    <source>
        <dbReference type="ARBA" id="ARBA00022605"/>
    </source>
</evidence>
<keyword evidence="4" id="KW-0028">Amino-acid biosynthesis</keyword>